<evidence type="ECO:0000256" key="1">
    <source>
        <dbReference type="ARBA" id="ARBA00010954"/>
    </source>
</evidence>
<dbReference type="Pfam" id="PF05794">
    <property type="entry name" value="Tcp11"/>
    <property type="match status" value="1"/>
</dbReference>
<sequence length="265" mass="30020">SMTSRESSAGLVYWLYIPFVLADWWKEAQKASPPRLVSMEELMETAKGVSNMALAHKIVVNGGFQIKPAELPEGSLEKTVKEIVHKAFWDCLEAQLSEDPPTYDQSIKLVGEIKEALLSFLLPGHTRLRNQITEVLDLDLIKQEAVNGALDISKLAEFIIGMMGTLCAPVRDEEIKKLKDIHEIVPLFRAIFSVLDLMKMDMANFAVSSIRPHLMQQSVEYEREKFQKIFEKQPSMTFFPLLNYVTSLTGVPFGSSTMNFLYMIL</sequence>
<reference evidence="3" key="1">
    <citation type="submission" date="2025-08" db="UniProtKB">
        <authorList>
            <consortium name="Ensembl"/>
        </authorList>
    </citation>
    <scope>IDENTIFICATION</scope>
</reference>
<name>A0A674IJL2_9SAUR</name>
<organism evidence="3 4">
    <name type="scientific">Terrapene triunguis</name>
    <name type="common">Three-toed box turtle</name>
    <dbReference type="NCBI Taxonomy" id="2587831"/>
    <lineage>
        <taxon>Eukaryota</taxon>
        <taxon>Metazoa</taxon>
        <taxon>Chordata</taxon>
        <taxon>Craniata</taxon>
        <taxon>Vertebrata</taxon>
        <taxon>Euteleostomi</taxon>
        <taxon>Archelosauria</taxon>
        <taxon>Testudinata</taxon>
        <taxon>Testudines</taxon>
        <taxon>Cryptodira</taxon>
        <taxon>Durocryptodira</taxon>
        <taxon>Testudinoidea</taxon>
        <taxon>Emydidae</taxon>
        <taxon>Terrapene</taxon>
    </lineage>
</organism>
<accession>A0A674IJL2</accession>
<evidence type="ECO:0000313" key="4">
    <source>
        <dbReference type="Proteomes" id="UP000472274"/>
    </source>
</evidence>
<proteinExistence type="inferred from homology"/>
<protein>
    <submittedName>
        <fullName evidence="3">T-complex 11 like 1</fullName>
    </submittedName>
</protein>
<dbReference type="GeneTree" id="ENSGT00940000157402"/>
<feature type="chain" id="PRO_5025545093" evidence="2">
    <location>
        <begin position="23"/>
        <end position="265"/>
    </location>
</feature>
<dbReference type="AlphaFoldDB" id="A0A674IJL2"/>
<reference evidence="3" key="2">
    <citation type="submission" date="2025-09" db="UniProtKB">
        <authorList>
            <consortium name="Ensembl"/>
        </authorList>
    </citation>
    <scope>IDENTIFICATION</scope>
</reference>
<gene>
    <name evidence="3" type="primary">TCP11L1</name>
</gene>
<dbReference type="GO" id="GO:0007165">
    <property type="term" value="P:signal transduction"/>
    <property type="evidence" value="ECO:0007669"/>
    <property type="project" value="TreeGrafter"/>
</dbReference>
<dbReference type="InterPro" id="IPR008862">
    <property type="entry name" value="Tcp11"/>
</dbReference>
<evidence type="ECO:0000256" key="2">
    <source>
        <dbReference type="SAM" id="SignalP"/>
    </source>
</evidence>
<comment type="similarity">
    <text evidence="1">Belongs to the TCP11 family.</text>
</comment>
<keyword evidence="4" id="KW-1185">Reference proteome</keyword>
<dbReference type="PANTHER" id="PTHR12832:SF15">
    <property type="entry name" value="T-COMPLEX PROTEIN 11-LIKE PROTEIN 1"/>
    <property type="match status" value="1"/>
</dbReference>
<dbReference type="PANTHER" id="PTHR12832">
    <property type="entry name" value="TESTIS-SPECIFIC PROTEIN PBS13 T-COMPLEX 11"/>
    <property type="match status" value="1"/>
</dbReference>
<feature type="signal peptide" evidence="2">
    <location>
        <begin position="1"/>
        <end position="22"/>
    </location>
</feature>
<keyword evidence="2" id="KW-0732">Signal</keyword>
<dbReference type="Ensembl" id="ENSTMTT00000009964.1">
    <property type="protein sequence ID" value="ENSTMTP00000009636.1"/>
    <property type="gene ID" value="ENSTMTG00000006922.1"/>
</dbReference>
<evidence type="ECO:0000313" key="3">
    <source>
        <dbReference type="Ensembl" id="ENSTMTP00000009636.1"/>
    </source>
</evidence>
<dbReference type="Proteomes" id="UP000472274">
    <property type="component" value="Unplaced"/>
</dbReference>